<accession>A0A4P9XF36</accession>
<gene>
    <name evidence="1" type="ORF">CXG81DRAFT_23139</name>
</gene>
<proteinExistence type="predicted"/>
<dbReference type="EMBL" id="ML014112">
    <property type="protein sequence ID" value="RKP04186.1"/>
    <property type="molecule type" value="Genomic_DNA"/>
</dbReference>
<sequence>MSPTWRDRETVYLGNAPKGYTNYDVADDTAKDAVTKVLASTEPTAKAAAVTG</sequence>
<protein>
    <submittedName>
        <fullName evidence="1">Uncharacterized protein</fullName>
    </submittedName>
</protein>
<reference evidence="2" key="1">
    <citation type="journal article" date="2018" name="Nat. Microbiol.">
        <title>Leveraging single-cell genomics to expand the fungal tree of life.</title>
        <authorList>
            <person name="Ahrendt S.R."/>
            <person name="Quandt C.A."/>
            <person name="Ciobanu D."/>
            <person name="Clum A."/>
            <person name="Salamov A."/>
            <person name="Andreopoulos B."/>
            <person name="Cheng J.F."/>
            <person name="Woyke T."/>
            <person name="Pelin A."/>
            <person name="Henrissat B."/>
            <person name="Reynolds N.K."/>
            <person name="Benny G.L."/>
            <person name="Smith M.E."/>
            <person name="James T.Y."/>
            <person name="Grigoriev I.V."/>
        </authorList>
    </citation>
    <scope>NUCLEOTIDE SEQUENCE [LARGE SCALE GENOMIC DNA]</scope>
    <source>
        <strain evidence="2">ATCC 52028</strain>
    </source>
</reference>
<evidence type="ECO:0000313" key="1">
    <source>
        <dbReference type="EMBL" id="RKP04186.1"/>
    </source>
</evidence>
<organism evidence="1 2">
    <name type="scientific">Caulochytrium protostelioides</name>
    <dbReference type="NCBI Taxonomy" id="1555241"/>
    <lineage>
        <taxon>Eukaryota</taxon>
        <taxon>Fungi</taxon>
        <taxon>Fungi incertae sedis</taxon>
        <taxon>Chytridiomycota</taxon>
        <taxon>Chytridiomycota incertae sedis</taxon>
        <taxon>Chytridiomycetes</taxon>
        <taxon>Caulochytriales</taxon>
        <taxon>Caulochytriaceae</taxon>
        <taxon>Caulochytrium</taxon>
    </lineage>
</organism>
<name>A0A4P9XF36_9FUNG</name>
<dbReference type="AlphaFoldDB" id="A0A4P9XF36"/>
<dbReference type="Proteomes" id="UP000274922">
    <property type="component" value="Unassembled WGS sequence"/>
</dbReference>
<evidence type="ECO:0000313" key="2">
    <source>
        <dbReference type="Proteomes" id="UP000274922"/>
    </source>
</evidence>
<keyword evidence="2" id="KW-1185">Reference proteome</keyword>